<dbReference type="Gene3D" id="2.60.40.10">
    <property type="entry name" value="Immunoglobulins"/>
    <property type="match status" value="1"/>
</dbReference>
<name>A0ABW4IEG3_9SPHI</name>
<sequence length="625" mass="69799">MNRKSIFYLVLILIVGINAHAFQAPVSLSLQGSAAESTTPIPMKLVGTVYELYTSLKTGNYSFAGDNSIAQASITVTESLAPYRIRVNYSGSTPTVEIKKITRVSLWAPWNKFTIAELAYVGNSVFRAIGLSQYNDAWGDNRYRIKVFLEGNVEETYQPENNVENPDESTPLSYYDLYFGPNGDWPSGAKEYKIFNKYRNTGILFDAEVSFKTDANYSHRITDYVPSLTITDNLSISGSALESGSATFKKKENGIFEFVGGLQAGSFTISGTKEGTPYSYTLDNGQVIQGNTSGSPSSSLKPYYLKINLINGSYILQEVTAVNLFMSFSGFLGSDRIQLLYQGNGKFQGSKASLVWPVAGWGEDSRYKFKMDLANSTSVYWASSVYDNTTPPNGETIGSYYSVNSVINNDYDYAFKFQQATNNQQLSIALEFNSDGNFSHRYVTNGTLPFTLVDFRANEENGKVKLVWKTESEENFSGFEVERSIDGVYFETLGKVRSNQQSGLQQYLLYDQNVADFLVIYYRLKMVDNDGTTRFSNVIALKITALKENVLKVYNLSDSYLQVVHPNANNNAQIEIYGIDGKIINSIKANQGEVTSRVNVSNLKNGVYVLSYKDEVQLFRTKFIK</sequence>
<comment type="caution">
    <text evidence="2">The sequence shown here is derived from an EMBL/GenBank/DDBJ whole genome shotgun (WGS) entry which is preliminary data.</text>
</comment>
<dbReference type="NCBIfam" id="TIGR04183">
    <property type="entry name" value="Por_Secre_tail"/>
    <property type="match status" value="1"/>
</dbReference>
<dbReference type="InterPro" id="IPR026444">
    <property type="entry name" value="Secre_tail"/>
</dbReference>
<evidence type="ECO:0000259" key="1">
    <source>
        <dbReference type="Pfam" id="PF18962"/>
    </source>
</evidence>
<keyword evidence="3" id="KW-1185">Reference proteome</keyword>
<evidence type="ECO:0000313" key="3">
    <source>
        <dbReference type="Proteomes" id="UP001597118"/>
    </source>
</evidence>
<gene>
    <name evidence="2" type="ORF">ACFSAH_13110</name>
</gene>
<evidence type="ECO:0000313" key="2">
    <source>
        <dbReference type="EMBL" id="MFD1630822.1"/>
    </source>
</evidence>
<proteinExistence type="predicted"/>
<dbReference type="InterPro" id="IPR013783">
    <property type="entry name" value="Ig-like_fold"/>
</dbReference>
<dbReference type="Pfam" id="PF18962">
    <property type="entry name" value="Por_Secre_tail"/>
    <property type="match status" value="1"/>
</dbReference>
<dbReference type="EMBL" id="JBHUDG010000020">
    <property type="protein sequence ID" value="MFD1630822.1"/>
    <property type="molecule type" value="Genomic_DNA"/>
</dbReference>
<dbReference type="RefSeq" id="WP_379663200.1">
    <property type="nucleotide sequence ID" value="NZ_JBHUDG010000020.1"/>
</dbReference>
<dbReference type="Proteomes" id="UP001597118">
    <property type="component" value="Unassembled WGS sequence"/>
</dbReference>
<feature type="domain" description="Secretion system C-terminal sorting" evidence="1">
    <location>
        <begin position="560"/>
        <end position="623"/>
    </location>
</feature>
<reference evidence="3" key="1">
    <citation type="journal article" date="2019" name="Int. J. Syst. Evol. Microbiol.">
        <title>The Global Catalogue of Microorganisms (GCM) 10K type strain sequencing project: providing services to taxonomists for standard genome sequencing and annotation.</title>
        <authorList>
            <consortium name="The Broad Institute Genomics Platform"/>
            <consortium name="The Broad Institute Genome Sequencing Center for Infectious Disease"/>
            <person name="Wu L."/>
            <person name="Ma J."/>
        </authorList>
    </citation>
    <scope>NUCLEOTIDE SEQUENCE [LARGE SCALE GENOMIC DNA]</scope>
    <source>
        <strain evidence="3">CCUG 53762</strain>
    </source>
</reference>
<organism evidence="2 3">
    <name type="scientific">Pseudopedobacter beijingensis</name>
    <dbReference type="NCBI Taxonomy" id="1207056"/>
    <lineage>
        <taxon>Bacteria</taxon>
        <taxon>Pseudomonadati</taxon>
        <taxon>Bacteroidota</taxon>
        <taxon>Sphingobacteriia</taxon>
        <taxon>Sphingobacteriales</taxon>
        <taxon>Sphingobacteriaceae</taxon>
        <taxon>Pseudopedobacter</taxon>
    </lineage>
</organism>
<protein>
    <submittedName>
        <fullName evidence="2">T9SS type A sorting domain-containing protein</fullName>
    </submittedName>
</protein>
<accession>A0ABW4IEG3</accession>